<evidence type="ECO:0000313" key="2">
    <source>
        <dbReference type="EMBL" id="RYP86082.1"/>
    </source>
</evidence>
<dbReference type="RefSeq" id="WP_134717032.1">
    <property type="nucleotide sequence ID" value="NZ_SDKM01000013.1"/>
</dbReference>
<dbReference type="Pfam" id="PF19798">
    <property type="entry name" value="Sulfotransfer_5"/>
    <property type="match status" value="1"/>
</dbReference>
<name>A0A4Q4ZDJ1_9ACTN</name>
<evidence type="ECO:0000256" key="1">
    <source>
        <dbReference type="ARBA" id="ARBA00009320"/>
    </source>
</evidence>
<dbReference type="GO" id="GO:0019752">
    <property type="term" value="P:carboxylic acid metabolic process"/>
    <property type="evidence" value="ECO:0007669"/>
    <property type="project" value="TreeGrafter"/>
</dbReference>
<reference evidence="2 3" key="1">
    <citation type="submission" date="2019-01" db="EMBL/GenBank/DDBJ databases">
        <title>Nocardioides guangzhouensis sp. nov., an actinobacterium isolated from soil.</title>
        <authorList>
            <person name="Fu Y."/>
            <person name="Cai Y."/>
            <person name="Lin Z."/>
            <person name="Chen P."/>
        </authorList>
    </citation>
    <scope>NUCLEOTIDE SEQUENCE [LARGE SCALE GENOMIC DNA]</scope>
    <source>
        <strain evidence="2 3">130</strain>
    </source>
</reference>
<dbReference type="Proteomes" id="UP000295198">
    <property type="component" value="Unassembled WGS sequence"/>
</dbReference>
<dbReference type="PANTHER" id="PTHR42743">
    <property type="entry name" value="AMINO-ACID AMINOTRANSFERASE"/>
    <property type="match status" value="1"/>
</dbReference>
<dbReference type="InterPro" id="IPR027417">
    <property type="entry name" value="P-loop_NTPase"/>
</dbReference>
<evidence type="ECO:0000313" key="3">
    <source>
        <dbReference type="Proteomes" id="UP000295198"/>
    </source>
</evidence>
<proteinExistence type="inferred from homology"/>
<comment type="caution">
    <text evidence="2">The sequence shown here is derived from an EMBL/GenBank/DDBJ whole genome shotgun (WGS) entry which is preliminary data.</text>
</comment>
<dbReference type="SUPFAM" id="SSF52540">
    <property type="entry name" value="P-loop containing nucleoside triphosphate hydrolases"/>
    <property type="match status" value="1"/>
</dbReference>
<accession>A0A4Q4ZDJ1</accession>
<dbReference type="PANTHER" id="PTHR42743:SF11">
    <property type="entry name" value="AMINODEOXYCHORISMATE LYASE"/>
    <property type="match status" value="1"/>
</dbReference>
<dbReference type="Gene3D" id="3.40.50.300">
    <property type="entry name" value="P-loop containing nucleotide triphosphate hydrolases"/>
    <property type="match status" value="1"/>
</dbReference>
<dbReference type="GO" id="GO:0016787">
    <property type="term" value="F:hydrolase activity"/>
    <property type="evidence" value="ECO:0007669"/>
    <property type="project" value="UniProtKB-KW"/>
</dbReference>
<dbReference type="InterPro" id="IPR050571">
    <property type="entry name" value="Class-IV_PLP-Dep_Aminotrnsfr"/>
</dbReference>
<keyword evidence="3" id="KW-1185">Reference proteome</keyword>
<protein>
    <submittedName>
        <fullName evidence="2">HAD family hydrolase</fullName>
    </submittedName>
</protein>
<dbReference type="AlphaFoldDB" id="A0A4Q4ZDJ1"/>
<sequence length="236" mass="26657">MTVRVAMWSGPRNISTAMMRAWENRPDCTVVDEPFYAAYLVRTGLDHPGRDAVVASQPTDAEAVVAALQAPTGSPVHYAKHMTHHLADDMDLGWVTGFRNVLLIRDPAEVVASYVRSRESCEPQDIGLLQQERLMDAFPEGTPVIDAGDFLHDPEAHLRWLCGWLDIDFTDRMLHWPAGPRDSDGVWAPYWYAAVQQSTGFQPWRPREIDLSPHDTAVAETCRPAYDALHERRLRL</sequence>
<dbReference type="OrthoDB" id="272985at2"/>
<gene>
    <name evidence="2" type="ORF">EKO23_10710</name>
</gene>
<dbReference type="EMBL" id="SDKM01000013">
    <property type="protein sequence ID" value="RYP86082.1"/>
    <property type="molecule type" value="Genomic_DNA"/>
</dbReference>
<organism evidence="2 3">
    <name type="scientific">Nocardioides guangzhouensis</name>
    <dbReference type="NCBI Taxonomy" id="2497878"/>
    <lineage>
        <taxon>Bacteria</taxon>
        <taxon>Bacillati</taxon>
        <taxon>Actinomycetota</taxon>
        <taxon>Actinomycetes</taxon>
        <taxon>Propionibacteriales</taxon>
        <taxon>Nocardioidaceae</taxon>
        <taxon>Nocardioides</taxon>
    </lineage>
</organism>
<comment type="similarity">
    <text evidence="1">Belongs to the class-IV pyridoxal-phosphate-dependent aminotransferase family.</text>
</comment>
<keyword evidence="2" id="KW-0378">Hydrolase</keyword>